<dbReference type="Pfam" id="PF03013">
    <property type="entry name" value="Pyr_excise"/>
    <property type="match status" value="1"/>
</dbReference>
<dbReference type="EMBL" id="UGNP01000001">
    <property type="protein sequence ID" value="STX09159.1"/>
    <property type="molecule type" value="Genomic_DNA"/>
</dbReference>
<keyword evidence="2" id="KW-0456">Lyase</keyword>
<reference evidence="1 3" key="1">
    <citation type="submission" date="2018-06" db="EMBL/GenBank/DDBJ databases">
        <authorList>
            <consortium name="Pathogen Informatics"/>
            <person name="Doyle S."/>
        </authorList>
    </citation>
    <scope>NUCLEOTIDE SEQUENCE [LARGE SCALE GENOMIC DNA]</scope>
    <source>
        <strain evidence="1 3">NCTC10597</strain>
    </source>
</reference>
<keyword evidence="4" id="KW-1185">Reference proteome</keyword>
<dbReference type="GO" id="GO:0016829">
    <property type="term" value="F:lyase activity"/>
    <property type="evidence" value="ECO:0007669"/>
    <property type="project" value="UniProtKB-KW"/>
</dbReference>
<gene>
    <name evidence="2" type="ORF">DFR61_10587</name>
    <name evidence="1" type="ORF">NCTC10597_00829</name>
</gene>
<evidence type="ECO:0000313" key="1">
    <source>
        <dbReference type="EMBL" id="STX09159.1"/>
    </source>
</evidence>
<proteinExistence type="predicted"/>
<dbReference type="InterPro" id="IPR004260">
    <property type="entry name" value="Pyr-dimer_DNA_glycosylase"/>
</dbReference>
<sequence>MRLWHTDLIEFLPKGQLLSQWRELNSVFAKEDKHILINYIYEYPKEDLYIYTKIVTDEMAKRGYKIRAFEKMNKYFANTTVEKPYPPYARHHNDEYLEICYFNLKEKYIRGQKDYEQLQYGNLEQFVDTKLRK</sequence>
<dbReference type="AlphaFoldDB" id="A0A2U3AE35"/>
<accession>A0A2U3AE35</accession>
<dbReference type="Proteomes" id="UP000254330">
    <property type="component" value="Unassembled WGS sequence"/>
</dbReference>
<dbReference type="OrthoDB" id="360137at2"/>
<dbReference type="Proteomes" id="UP000294641">
    <property type="component" value="Unassembled WGS sequence"/>
</dbReference>
<comment type="caution">
    <text evidence="1">The sequence shown here is derived from an EMBL/GenBank/DDBJ whole genome shotgun (WGS) entry which is preliminary data.</text>
</comment>
<evidence type="ECO:0000313" key="2">
    <source>
        <dbReference type="EMBL" id="TDR41848.1"/>
    </source>
</evidence>
<reference evidence="2 4" key="2">
    <citation type="submission" date="2019-03" db="EMBL/GenBank/DDBJ databases">
        <title>Genomic Encyclopedia of Type Strains, Phase IV (KMG-IV): sequencing the most valuable type-strain genomes for metagenomic binning, comparative biology and taxonomic classification.</title>
        <authorList>
            <person name="Goeker M."/>
        </authorList>
    </citation>
    <scope>NUCLEOTIDE SEQUENCE [LARGE SCALE GENOMIC DNA]</scope>
    <source>
        <strain evidence="2 4">DSM 20580</strain>
    </source>
</reference>
<dbReference type="EMBL" id="SNZG01000005">
    <property type="protein sequence ID" value="TDR41848.1"/>
    <property type="molecule type" value="Genomic_DNA"/>
</dbReference>
<protein>
    <submittedName>
        <fullName evidence="1 2">Pyrimidine dimer DNA glycosylase</fullName>
    </submittedName>
</protein>
<name>A0A2U3AE35_9BACL</name>
<evidence type="ECO:0000313" key="3">
    <source>
        <dbReference type="Proteomes" id="UP000254330"/>
    </source>
</evidence>
<evidence type="ECO:0000313" key="4">
    <source>
        <dbReference type="Proteomes" id="UP000294641"/>
    </source>
</evidence>
<organism evidence="1 3">
    <name type="scientific">Kurthia zopfii</name>
    <dbReference type="NCBI Taxonomy" id="1650"/>
    <lineage>
        <taxon>Bacteria</taxon>
        <taxon>Bacillati</taxon>
        <taxon>Bacillota</taxon>
        <taxon>Bacilli</taxon>
        <taxon>Bacillales</taxon>
        <taxon>Caryophanaceae</taxon>
        <taxon>Kurthia</taxon>
    </lineage>
</organism>